<keyword evidence="3" id="KW-1185">Reference proteome</keyword>
<evidence type="ECO:0000313" key="2">
    <source>
        <dbReference type="EMBL" id="KRN04571.1"/>
    </source>
</evidence>
<dbReference type="RefSeq" id="WP_056974211.1">
    <property type="nucleotide sequence ID" value="NZ_AYZL01000008.1"/>
</dbReference>
<gene>
    <name evidence="2" type="ORF">FC86_GL000019</name>
</gene>
<keyword evidence="1" id="KW-0812">Transmembrane</keyword>
<feature type="transmembrane region" description="Helical" evidence="1">
    <location>
        <begin position="40"/>
        <end position="58"/>
    </location>
</feature>
<keyword evidence="1" id="KW-1133">Transmembrane helix</keyword>
<dbReference type="EMBL" id="AYZL01000008">
    <property type="protein sequence ID" value="KRN04571.1"/>
    <property type="molecule type" value="Genomic_DNA"/>
</dbReference>
<comment type="caution">
    <text evidence="2">The sequence shown here is derived from an EMBL/GenBank/DDBJ whole genome shotgun (WGS) entry which is preliminary data.</text>
</comment>
<dbReference type="AlphaFoldDB" id="A0A0R2DN25"/>
<proteinExistence type="predicted"/>
<feature type="transmembrane region" description="Helical" evidence="1">
    <location>
        <begin position="79"/>
        <end position="98"/>
    </location>
</feature>
<reference evidence="2 3" key="1">
    <citation type="journal article" date="2015" name="Genome Announc.">
        <title>Expanding the biotechnology potential of lactobacilli through comparative genomics of 213 strains and associated genera.</title>
        <authorList>
            <person name="Sun Z."/>
            <person name="Harris H.M."/>
            <person name="McCann A."/>
            <person name="Guo C."/>
            <person name="Argimon S."/>
            <person name="Zhang W."/>
            <person name="Yang X."/>
            <person name="Jeffery I.B."/>
            <person name="Cooney J.C."/>
            <person name="Kagawa T.F."/>
            <person name="Liu W."/>
            <person name="Song Y."/>
            <person name="Salvetti E."/>
            <person name="Wrobel A."/>
            <person name="Rasinkangas P."/>
            <person name="Parkhill J."/>
            <person name="Rea M.C."/>
            <person name="O'Sullivan O."/>
            <person name="Ritari J."/>
            <person name="Douillard F.P."/>
            <person name="Paul Ross R."/>
            <person name="Yang R."/>
            <person name="Briner A.E."/>
            <person name="Felis G.E."/>
            <person name="de Vos W.M."/>
            <person name="Barrangou R."/>
            <person name="Klaenhammer T.R."/>
            <person name="Caufield P.W."/>
            <person name="Cui Y."/>
            <person name="Zhang H."/>
            <person name="O'Toole P.W."/>
        </authorList>
    </citation>
    <scope>NUCLEOTIDE SEQUENCE [LARGE SCALE GENOMIC DNA]</scope>
    <source>
        <strain evidence="2 3">DSM 23037</strain>
    </source>
</reference>
<sequence length="153" mass="17174">MPRNHKEELIFGTIMCGLMVLGMSAYNLTIHNAFAIDRVLIGFIPGFIVAFILDNFIVGILAKKITFKLPLNLGKKWQVIITLSFFMVLGMVTLMSVYGLVAQGQLHGDILPKYLRAWGFNFIMALPLQLIIVGPISRYFLQKIQNNSDAKKA</sequence>
<evidence type="ECO:0000256" key="1">
    <source>
        <dbReference type="SAM" id="Phobius"/>
    </source>
</evidence>
<dbReference type="PATRIC" id="fig|1423744.4.peg.21"/>
<dbReference type="Pfam" id="PF11391">
    <property type="entry name" value="DUF2798"/>
    <property type="match status" value="2"/>
</dbReference>
<protein>
    <recommendedName>
        <fullName evidence="4">DUF2798 domain-containing protein</fullName>
    </recommendedName>
</protein>
<evidence type="ECO:0008006" key="4">
    <source>
        <dbReference type="Google" id="ProtNLM"/>
    </source>
</evidence>
<accession>A0A0R2DN25</accession>
<feature type="transmembrane region" description="Helical" evidence="1">
    <location>
        <begin position="9"/>
        <end position="28"/>
    </location>
</feature>
<dbReference type="InterPro" id="IPR021529">
    <property type="entry name" value="DUF2798"/>
</dbReference>
<dbReference type="STRING" id="1423744.FC86_GL000019"/>
<evidence type="ECO:0000313" key="3">
    <source>
        <dbReference type="Proteomes" id="UP000051378"/>
    </source>
</evidence>
<feature type="transmembrane region" description="Helical" evidence="1">
    <location>
        <begin position="118"/>
        <end position="141"/>
    </location>
</feature>
<dbReference type="Proteomes" id="UP000051378">
    <property type="component" value="Unassembled WGS sequence"/>
</dbReference>
<organism evidence="2 3">
    <name type="scientific">Holzapfeliella floricola DSM 23037 = JCM 16512</name>
    <dbReference type="NCBI Taxonomy" id="1423744"/>
    <lineage>
        <taxon>Bacteria</taxon>
        <taxon>Bacillati</taxon>
        <taxon>Bacillota</taxon>
        <taxon>Bacilli</taxon>
        <taxon>Lactobacillales</taxon>
        <taxon>Lactobacillaceae</taxon>
        <taxon>Holzapfeliella</taxon>
    </lineage>
</organism>
<name>A0A0R2DN25_9LACO</name>
<keyword evidence="1" id="KW-0472">Membrane</keyword>
<dbReference type="OrthoDB" id="7062363at2"/>